<dbReference type="UniPathway" id="UPA00655">
    <property type="reaction ID" value="UER00711"/>
</dbReference>
<reference evidence="12 13" key="1">
    <citation type="submission" date="2018-01" db="EMBL/GenBank/DDBJ databases">
        <title>Metagenomic assembled genomes from two thermal pools in the Uzon Caldera, Kamchatka, Russia.</title>
        <authorList>
            <person name="Wilkins L."/>
            <person name="Ettinger C."/>
        </authorList>
    </citation>
    <scope>NUCLEOTIDE SEQUENCE [LARGE SCALE GENOMIC DNA]</scope>
    <source>
        <strain evidence="12">ZAV-02</strain>
    </source>
</reference>
<dbReference type="InterPro" id="IPR011763">
    <property type="entry name" value="COA_CT_C"/>
</dbReference>
<comment type="caution">
    <text evidence="12">The sequence shown here is derived from an EMBL/GenBank/DDBJ whole genome shotgun (WGS) entry which is preliminary data.</text>
</comment>
<keyword evidence="2 10" id="KW-0444">Lipid biosynthesis</keyword>
<dbReference type="Gene3D" id="3.90.226.10">
    <property type="entry name" value="2-enoyl-CoA Hydratase, Chain A, domain 1"/>
    <property type="match status" value="1"/>
</dbReference>
<evidence type="ECO:0000313" key="12">
    <source>
        <dbReference type="EMBL" id="PMP81256.1"/>
    </source>
</evidence>
<evidence type="ECO:0000256" key="8">
    <source>
        <dbReference type="ARBA" id="ARBA00023160"/>
    </source>
</evidence>
<evidence type="ECO:0000256" key="5">
    <source>
        <dbReference type="ARBA" id="ARBA00022832"/>
    </source>
</evidence>
<evidence type="ECO:0000256" key="9">
    <source>
        <dbReference type="ARBA" id="ARBA00049152"/>
    </source>
</evidence>
<evidence type="ECO:0000259" key="11">
    <source>
        <dbReference type="PROSITE" id="PS50989"/>
    </source>
</evidence>
<gene>
    <name evidence="10" type="primary">accA</name>
    <name evidence="12" type="ORF">C0184_08505</name>
</gene>
<proteinExistence type="inferred from homology"/>
<accession>A0A2J6X4E4</accession>
<comment type="catalytic activity">
    <reaction evidence="9 10">
        <text>N(6)-carboxybiotinyl-L-lysyl-[protein] + acetyl-CoA = N(6)-biotinyl-L-lysyl-[protein] + malonyl-CoA</text>
        <dbReference type="Rhea" id="RHEA:54728"/>
        <dbReference type="Rhea" id="RHEA-COMP:10505"/>
        <dbReference type="Rhea" id="RHEA-COMP:10506"/>
        <dbReference type="ChEBI" id="CHEBI:57288"/>
        <dbReference type="ChEBI" id="CHEBI:57384"/>
        <dbReference type="ChEBI" id="CHEBI:83144"/>
        <dbReference type="ChEBI" id="CHEBI:83145"/>
        <dbReference type="EC" id="2.1.3.15"/>
    </reaction>
</comment>
<evidence type="ECO:0000256" key="2">
    <source>
        <dbReference type="ARBA" id="ARBA00022516"/>
    </source>
</evidence>
<dbReference type="Pfam" id="PF03255">
    <property type="entry name" value="ACCA"/>
    <property type="match status" value="1"/>
</dbReference>
<feature type="domain" description="CoA carboxyltransferase C-terminal" evidence="11">
    <location>
        <begin position="17"/>
        <end position="258"/>
    </location>
</feature>
<keyword evidence="5 10" id="KW-0276">Fatty acid metabolism</keyword>
<keyword evidence="10" id="KW-0963">Cytoplasm</keyword>
<dbReference type="InterPro" id="IPR029045">
    <property type="entry name" value="ClpP/crotonase-like_dom_sf"/>
</dbReference>
<dbReference type="GO" id="GO:0006633">
    <property type="term" value="P:fatty acid biosynthetic process"/>
    <property type="evidence" value="ECO:0007669"/>
    <property type="project" value="UniProtKB-KW"/>
</dbReference>
<name>A0A2J6X4E4_9CHLR</name>
<evidence type="ECO:0000256" key="3">
    <source>
        <dbReference type="ARBA" id="ARBA00022679"/>
    </source>
</evidence>
<dbReference type="PANTHER" id="PTHR42853">
    <property type="entry name" value="ACETYL-COENZYME A CARBOXYLASE CARBOXYL TRANSFERASE SUBUNIT ALPHA"/>
    <property type="match status" value="1"/>
</dbReference>
<dbReference type="Proteomes" id="UP000243376">
    <property type="component" value="Unassembled WGS sequence"/>
</dbReference>
<dbReference type="GO" id="GO:0009317">
    <property type="term" value="C:acetyl-CoA carboxylase complex"/>
    <property type="evidence" value="ECO:0007669"/>
    <property type="project" value="InterPro"/>
</dbReference>
<evidence type="ECO:0000313" key="13">
    <source>
        <dbReference type="Proteomes" id="UP000243376"/>
    </source>
</evidence>
<dbReference type="GO" id="GO:0003989">
    <property type="term" value="F:acetyl-CoA carboxylase activity"/>
    <property type="evidence" value="ECO:0007669"/>
    <property type="project" value="InterPro"/>
</dbReference>
<dbReference type="NCBIfam" id="TIGR00513">
    <property type="entry name" value="accA"/>
    <property type="match status" value="1"/>
</dbReference>
<sequence length="292" mass="32621">MQHCRNRLCSITRGTVMEETPQQETITPWDRVQLARHPQRPHTLDYIATLCEDFVELHGDRRFGDDPAIVGGMATFAGQTVMVIGHQKGNDTRENMRRNFGMPHPEGYRKAQRLMRHAEKFGMPVICFVDTPAAEERGQANAIAESIMLMTTLRVPSIAVVIGEGGSGGALAISVADRILMQENSIYSVAPPEAAASILWRDAAKAPEAAKALKLTAADLYALRIIDEVIPEPPGGAHADRLTAITTVGERLRSHLTDLQQRDLDTLLRERYQKYRSMGQFQEQQMDFFARR</sequence>
<dbReference type="NCBIfam" id="NF041504">
    <property type="entry name" value="AccA_sub"/>
    <property type="match status" value="1"/>
</dbReference>
<evidence type="ECO:0000256" key="7">
    <source>
        <dbReference type="ARBA" id="ARBA00023098"/>
    </source>
</evidence>
<evidence type="ECO:0000256" key="1">
    <source>
        <dbReference type="ARBA" id="ARBA00004956"/>
    </source>
</evidence>
<keyword evidence="7 10" id="KW-0443">Lipid metabolism</keyword>
<dbReference type="NCBIfam" id="NF004344">
    <property type="entry name" value="PRK05724.1"/>
    <property type="match status" value="1"/>
</dbReference>
<dbReference type="PRINTS" id="PR01069">
    <property type="entry name" value="ACCCTRFRASEA"/>
</dbReference>
<keyword evidence="6 10" id="KW-0067">ATP-binding</keyword>
<dbReference type="GO" id="GO:2001295">
    <property type="term" value="P:malonyl-CoA biosynthetic process"/>
    <property type="evidence" value="ECO:0007669"/>
    <property type="project" value="UniProtKB-UniRule"/>
</dbReference>
<dbReference type="SUPFAM" id="SSF52096">
    <property type="entry name" value="ClpP/crotonase"/>
    <property type="match status" value="1"/>
</dbReference>
<dbReference type="PANTHER" id="PTHR42853:SF3">
    <property type="entry name" value="ACETYL-COENZYME A CARBOXYLASE CARBOXYL TRANSFERASE SUBUNIT ALPHA, CHLOROPLASTIC"/>
    <property type="match status" value="1"/>
</dbReference>
<dbReference type="GO" id="GO:0016743">
    <property type="term" value="F:carboxyl- or carbamoyltransferase activity"/>
    <property type="evidence" value="ECO:0007669"/>
    <property type="project" value="UniProtKB-UniRule"/>
</dbReference>
<keyword evidence="3 10" id="KW-0808">Transferase</keyword>
<evidence type="ECO:0000256" key="6">
    <source>
        <dbReference type="ARBA" id="ARBA00022840"/>
    </source>
</evidence>
<evidence type="ECO:0000256" key="4">
    <source>
        <dbReference type="ARBA" id="ARBA00022741"/>
    </source>
</evidence>
<comment type="subcellular location">
    <subcellularLocation>
        <location evidence="10">Cytoplasm</location>
    </subcellularLocation>
</comment>
<comment type="function">
    <text evidence="10">Component of the acetyl coenzyme A carboxylase (ACC) complex. First, biotin carboxylase catalyzes the carboxylation of biotin on its carrier protein (BCCP) and then the CO(2) group is transferred by the carboxyltransferase to acetyl-CoA to form malonyl-CoA.</text>
</comment>
<comment type="pathway">
    <text evidence="1 10">Lipid metabolism; malonyl-CoA biosynthesis; malonyl-CoA from acetyl-CoA: step 1/1.</text>
</comment>
<comment type="subunit">
    <text evidence="10">Acetyl-CoA carboxylase is a heterohexamer composed of biotin carboxyl carrier protein (AccB), biotin carboxylase (AccC) and two subunits each of ACCase subunit alpha (AccA) and ACCase subunit beta (AccD).</text>
</comment>
<evidence type="ECO:0000256" key="10">
    <source>
        <dbReference type="HAMAP-Rule" id="MF_00823"/>
    </source>
</evidence>
<protein>
    <recommendedName>
        <fullName evidence="10">Acetyl-coenzyme A carboxylase carboxyl transferase subunit alpha</fullName>
        <shortName evidence="10">ACCase subunit alpha</shortName>
        <shortName evidence="10">Acetyl-CoA carboxylase carboxyltransferase subunit alpha</shortName>
        <ecNumber evidence="10">2.1.3.15</ecNumber>
    </recommendedName>
</protein>
<keyword evidence="4 10" id="KW-0547">Nucleotide-binding</keyword>
<keyword evidence="8 10" id="KW-0275">Fatty acid biosynthesis</keyword>
<dbReference type="InterPro" id="IPR001095">
    <property type="entry name" value="Acetyl_CoA_COase_a_su"/>
</dbReference>
<organism evidence="12 13">
    <name type="scientific">Chloroflexus aggregans</name>
    <dbReference type="NCBI Taxonomy" id="152260"/>
    <lineage>
        <taxon>Bacteria</taxon>
        <taxon>Bacillati</taxon>
        <taxon>Chloroflexota</taxon>
        <taxon>Chloroflexia</taxon>
        <taxon>Chloroflexales</taxon>
        <taxon>Chloroflexineae</taxon>
        <taxon>Chloroflexaceae</taxon>
        <taxon>Chloroflexus</taxon>
    </lineage>
</organism>
<dbReference type="EMBL" id="PNIQ01000561">
    <property type="protein sequence ID" value="PMP81256.1"/>
    <property type="molecule type" value="Genomic_DNA"/>
</dbReference>
<comment type="similarity">
    <text evidence="10">Belongs to the AccA family.</text>
</comment>
<dbReference type="EC" id="2.1.3.15" evidence="10"/>
<dbReference type="GO" id="GO:0005524">
    <property type="term" value="F:ATP binding"/>
    <property type="evidence" value="ECO:0007669"/>
    <property type="project" value="UniProtKB-KW"/>
</dbReference>
<dbReference type="HAMAP" id="MF_00823">
    <property type="entry name" value="AcetylCoA_CT_alpha"/>
    <property type="match status" value="1"/>
</dbReference>
<dbReference type="AlphaFoldDB" id="A0A2J6X4E4"/>
<dbReference type="PROSITE" id="PS50989">
    <property type="entry name" value="COA_CT_CTER"/>
    <property type="match status" value="1"/>
</dbReference>